<sequence length="1354" mass="145151">MWFSNSILTFLSLSLLRLRAIQGIEIDDIGQLGFAGNYAGISSAKSTLQFESLLLPTSDMHHLIQQNDGLFEKIAAFNGNITSYCTLQNDIYFGGCFDTVNETLFNHIVKYNTQSNQFQALGQGVNGSVYSLYCDDVDQIVYVGGNFTAHAIQWDIKASQWTAVPWKGFNGPVYTITKNKKYNSFLFGGRFDATGDGQFFNSNTSQLIPLSSPTSISSGNGARFGTFNNPSSIVCPSKPSPESTTGNPWYLQDGVPGYWDANFINPVQPTVFRLANTHTDRGTVSFNILALGLNEYYNLSYVDSTTQQTVQCSTECILSNDTYQDFTVLDSMTTSGVRININSWYGQGGGLGFVQIFQSGKLSSTDVDDGCLFQCAQTDISVNPHLNTNTNSQCNPSASSTQTTVIGNWQDVYVYGYYQTVLQANLPFAELATSNIALIYEPNIPAQGQYDIYATTPGCVGSSNCFQRTQVEYTLQLSPGIVSTVLSDQNTFSDRRTLLYSGFISPVSSSFRPSITLKPATNATKPDGENVSIMADTIEFVRNVTAPPLVSILEYTPSLNNATDNTTIAWKPLNRKCYKSVCNGHDVTYTFLEQLPLGSTVYSIDASSGDVLYIGGQFTSSTNTTTTGFQNIVSYNNALGQLLPLQNTTMSGMNGKVSKLLLHATRGEFNTTPSANIVQFDTVQKTWSSMGNGVDGPVENLILSPTNDTLTASGSFKYRFTPDPKISIGNAVWDINKKSWIERESLVVGNIAADVTQQPQRYFAGALLGAQTYRADLVTSNHLSRTSSVILNQSSIITAGVTWMNNQTRPLTPVTIVAAYNQQNTTTAVSMYMNEAWSLIDVFQGQVKSLAAFENKLLVGGQFQPTQNRSASLAMYDLGNQNKMLTLGGPLDANGNPGTVNTIKIHPDGKRIVIGGQFTRVGSFDCDAVCVMDPTIRQWNALALGLSGTIYDIVTYPGQDGQKLTAIGNLQVQSNPTNFATLSNADTFWTTENTANPLPGVPTTAVNGLESEILVAGQNTSSSGYFVGAVNDGQFTSHAANLGPGTNISQLLLVPVTNTSSEQRFPSGTANMLLAVGHLNINQFGNTSAALYDGSVWNPYLLTTQSNGQPGVIYQAIHTTDFNGIKKARKYLSVAAVILISIAISTGILFAMSSLGLLFLYRQHKNAQGPNAMPPWSPSNRLIDTFGLFNTGTLGASAISATAPTAAAAGLGAGAAAAFATSRSVAGPSNATSRSAFAHDDAGDLGISPTTTIVNNPLPISAAAAAAGVLSFDAMLAAAAKSNRTGPISETNPRIFNAKYPFKAQEYGELGLDAGDTIVVTDTTDNIWWLGYKDGGANKPLSGVFPSNYVKASS</sequence>
<dbReference type="SUPFAM" id="SSF50998">
    <property type="entry name" value="Quinoprotein alcohol dehydrogenase-like"/>
    <property type="match status" value="1"/>
</dbReference>
<dbReference type="OrthoDB" id="2503993at2759"/>
<keyword evidence="1 2" id="KW-0728">SH3 domain</keyword>
<dbReference type="PROSITE" id="PS50002">
    <property type="entry name" value="SH3"/>
    <property type="match status" value="1"/>
</dbReference>
<feature type="transmembrane region" description="Helical" evidence="3">
    <location>
        <begin position="1131"/>
        <end position="1161"/>
    </location>
</feature>
<organism evidence="6">
    <name type="scientific">Mucor ambiguus</name>
    <dbReference type="NCBI Taxonomy" id="91626"/>
    <lineage>
        <taxon>Eukaryota</taxon>
        <taxon>Fungi</taxon>
        <taxon>Fungi incertae sedis</taxon>
        <taxon>Mucoromycota</taxon>
        <taxon>Mucoromycotina</taxon>
        <taxon>Mucoromycetes</taxon>
        <taxon>Mucorales</taxon>
        <taxon>Mucorineae</taxon>
        <taxon>Mucoraceae</taxon>
        <taxon>Mucor</taxon>
    </lineage>
</organism>
<protein>
    <submittedName>
        <fullName evidence="6">Cellular morphogenesis protein</fullName>
    </submittedName>
</protein>
<keyword evidence="3" id="KW-1133">Transmembrane helix</keyword>
<evidence type="ECO:0000313" key="7">
    <source>
        <dbReference type="Proteomes" id="UP000053815"/>
    </source>
</evidence>
<dbReference type="Pfam" id="PF14604">
    <property type="entry name" value="SH3_9"/>
    <property type="match status" value="1"/>
</dbReference>
<dbReference type="InterPro" id="IPR036028">
    <property type="entry name" value="SH3-like_dom_sf"/>
</dbReference>
<evidence type="ECO:0000313" key="6">
    <source>
        <dbReference type="EMBL" id="GAN04809.1"/>
    </source>
</evidence>
<evidence type="ECO:0000256" key="2">
    <source>
        <dbReference type="PROSITE-ProRule" id="PRU00192"/>
    </source>
</evidence>
<reference evidence="6" key="1">
    <citation type="submission" date="2014-09" db="EMBL/GenBank/DDBJ databases">
        <title>Draft genome sequence of an oleaginous Mucoromycotina fungus Mucor ambiguus NBRC6742.</title>
        <authorList>
            <person name="Takeda I."/>
            <person name="Yamane N."/>
            <person name="Morita T."/>
            <person name="Tamano K."/>
            <person name="Machida M."/>
            <person name="Baker S."/>
            <person name="Koike H."/>
        </authorList>
    </citation>
    <scope>NUCLEOTIDE SEQUENCE</scope>
    <source>
        <strain evidence="6">NBRC 6742</strain>
    </source>
</reference>
<evidence type="ECO:0000256" key="1">
    <source>
        <dbReference type="ARBA" id="ARBA00022443"/>
    </source>
</evidence>
<dbReference type="SUPFAM" id="SSF50965">
    <property type="entry name" value="Galactose oxidase, central domain"/>
    <property type="match status" value="1"/>
</dbReference>
<evidence type="ECO:0000259" key="5">
    <source>
        <dbReference type="PROSITE" id="PS50002"/>
    </source>
</evidence>
<keyword evidence="3" id="KW-0472">Membrane</keyword>
<dbReference type="CDD" id="cd00174">
    <property type="entry name" value="SH3"/>
    <property type="match status" value="1"/>
</dbReference>
<dbReference type="EMBL" id="DF836363">
    <property type="protein sequence ID" value="GAN04809.1"/>
    <property type="molecule type" value="Genomic_DNA"/>
</dbReference>
<dbReference type="Gene3D" id="2.30.30.40">
    <property type="entry name" value="SH3 Domains"/>
    <property type="match status" value="1"/>
</dbReference>
<dbReference type="Pfam" id="PF20843">
    <property type="entry name" value="Rax2_3"/>
    <property type="match status" value="1"/>
</dbReference>
<dbReference type="InterPro" id="IPR024982">
    <property type="entry name" value="Rax2-like_C"/>
</dbReference>
<dbReference type="SUPFAM" id="SSF50044">
    <property type="entry name" value="SH3-domain"/>
    <property type="match status" value="1"/>
</dbReference>
<feature type="domain" description="SH3" evidence="5">
    <location>
        <begin position="1291"/>
        <end position="1354"/>
    </location>
</feature>
<dbReference type="GO" id="GO:1902929">
    <property type="term" value="C:plasma membrane of growing cell tip"/>
    <property type="evidence" value="ECO:0007669"/>
    <property type="project" value="TreeGrafter"/>
</dbReference>
<dbReference type="Pfam" id="PF20842">
    <property type="entry name" value="Rax2_2"/>
    <property type="match status" value="1"/>
</dbReference>
<feature type="chain" id="PRO_5002199406" evidence="4">
    <location>
        <begin position="24"/>
        <end position="1354"/>
    </location>
</feature>
<dbReference type="PANTHER" id="PTHR31778">
    <property type="entry name" value="BUD SITE SELECTION PROTEIN RAX2"/>
    <property type="match status" value="1"/>
</dbReference>
<dbReference type="PANTHER" id="PTHR31778:SF2">
    <property type="entry name" value="BUD SITE SELECTION PROTEIN RAX2"/>
    <property type="match status" value="1"/>
</dbReference>
<accession>A0A0C9MBZ4</accession>
<keyword evidence="7" id="KW-1185">Reference proteome</keyword>
<dbReference type="STRING" id="91626.A0A0C9MBZ4"/>
<dbReference type="InterPro" id="IPR048266">
    <property type="entry name" value="Rax2-like_second"/>
</dbReference>
<dbReference type="Pfam" id="PF12768">
    <property type="entry name" value="Rax2"/>
    <property type="match status" value="1"/>
</dbReference>
<name>A0A0C9MBZ4_9FUNG</name>
<keyword evidence="3" id="KW-0812">Transmembrane</keyword>
<dbReference type="InterPro" id="IPR048265">
    <property type="entry name" value="Rax2-like_third"/>
</dbReference>
<dbReference type="Proteomes" id="UP000053815">
    <property type="component" value="Unassembled WGS sequence"/>
</dbReference>
<dbReference type="InterPro" id="IPR011047">
    <property type="entry name" value="Quinoprotein_ADH-like_sf"/>
</dbReference>
<gene>
    <name evidence="6" type="ORF">MAM1_0074d04274</name>
</gene>
<dbReference type="InterPro" id="IPR011043">
    <property type="entry name" value="Gal_Oxase/kelch_b-propeller"/>
</dbReference>
<feature type="signal peptide" evidence="4">
    <location>
        <begin position="1"/>
        <end position="23"/>
    </location>
</feature>
<evidence type="ECO:0000256" key="3">
    <source>
        <dbReference type="SAM" id="Phobius"/>
    </source>
</evidence>
<evidence type="ECO:0000256" key="4">
    <source>
        <dbReference type="SAM" id="SignalP"/>
    </source>
</evidence>
<keyword evidence="4" id="KW-0732">Signal</keyword>
<dbReference type="InterPro" id="IPR001452">
    <property type="entry name" value="SH3_domain"/>
</dbReference>
<dbReference type="SMART" id="SM00326">
    <property type="entry name" value="SH3"/>
    <property type="match status" value="1"/>
</dbReference>
<proteinExistence type="predicted"/>